<evidence type="ECO:0000313" key="3">
    <source>
        <dbReference type="Proteomes" id="UP000521943"/>
    </source>
</evidence>
<gene>
    <name evidence="2" type="ORF">DFP72DRAFT_1076384</name>
</gene>
<comment type="caution">
    <text evidence="2">The sequence shown here is derived from an EMBL/GenBank/DDBJ whole genome shotgun (WGS) entry which is preliminary data.</text>
</comment>
<dbReference type="Proteomes" id="UP000521943">
    <property type="component" value="Unassembled WGS sequence"/>
</dbReference>
<feature type="transmembrane region" description="Helical" evidence="1">
    <location>
        <begin position="72"/>
        <end position="93"/>
    </location>
</feature>
<evidence type="ECO:0000256" key="1">
    <source>
        <dbReference type="SAM" id="Phobius"/>
    </source>
</evidence>
<proteinExistence type="predicted"/>
<sequence>MDDYTLEDLKLIFYQFTIQEYLLLSASTVLLYYYATTFEYEVCVEEPEKERDVNILQVSRIWPQPSFRAGKILYLLARYGTILRIMCEILGFTPMGRQWNLGSCDFLQRATTGFDVIAMAAAEATLWLCLFALLEGKRRYLILMATAFLAFIIPVQVLQGIFTMELRAIPPSELYMSRRYACEFADPSPRTIGYMVVATFIVLARTTAILIVAVITLIVRYRKQNNSLLNVIRREGGFYYMFAFLLNFIGAMIRTPTFPLKDNYGFMSGYCTFFIFADRLLLNMQRTNDPGTQEIVTTILFGGDKLESQSTEDGIYLEEVDGSPHQVIADPEK</sequence>
<organism evidence="2 3">
    <name type="scientific">Ephemerocybe angulata</name>
    <dbReference type="NCBI Taxonomy" id="980116"/>
    <lineage>
        <taxon>Eukaryota</taxon>
        <taxon>Fungi</taxon>
        <taxon>Dikarya</taxon>
        <taxon>Basidiomycota</taxon>
        <taxon>Agaricomycotina</taxon>
        <taxon>Agaricomycetes</taxon>
        <taxon>Agaricomycetidae</taxon>
        <taxon>Agaricales</taxon>
        <taxon>Agaricineae</taxon>
        <taxon>Psathyrellaceae</taxon>
        <taxon>Ephemerocybe</taxon>
    </lineage>
</organism>
<feature type="transmembrane region" description="Helical" evidence="1">
    <location>
        <begin position="113"/>
        <end position="134"/>
    </location>
</feature>
<keyword evidence="3" id="KW-1185">Reference proteome</keyword>
<keyword evidence="1" id="KW-0812">Transmembrane</keyword>
<dbReference type="AlphaFoldDB" id="A0A8H6LWD2"/>
<accession>A0A8H6LWD2</accession>
<dbReference type="EMBL" id="JACGCI010000093">
    <property type="protein sequence ID" value="KAF6746358.1"/>
    <property type="molecule type" value="Genomic_DNA"/>
</dbReference>
<keyword evidence="1" id="KW-1133">Transmembrane helix</keyword>
<feature type="transmembrane region" description="Helical" evidence="1">
    <location>
        <begin position="192"/>
        <end position="218"/>
    </location>
</feature>
<feature type="transmembrane region" description="Helical" evidence="1">
    <location>
        <begin position="141"/>
        <end position="162"/>
    </location>
</feature>
<feature type="transmembrane region" description="Helical" evidence="1">
    <location>
        <begin position="238"/>
        <end position="258"/>
    </location>
</feature>
<feature type="transmembrane region" description="Helical" evidence="1">
    <location>
        <begin position="264"/>
        <end position="282"/>
    </location>
</feature>
<keyword evidence="1" id="KW-0472">Membrane</keyword>
<feature type="transmembrane region" description="Helical" evidence="1">
    <location>
        <begin position="12"/>
        <end position="34"/>
    </location>
</feature>
<protein>
    <submittedName>
        <fullName evidence="2">Uncharacterized protein</fullName>
    </submittedName>
</protein>
<evidence type="ECO:0000313" key="2">
    <source>
        <dbReference type="EMBL" id="KAF6746358.1"/>
    </source>
</evidence>
<reference evidence="2 3" key="1">
    <citation type="submission" date="2020-07" db="EMBL/GenBank/DDBJ databases">
        <title>Comparative genomics of pyrophilous fungi reveals a link between fire events and developmental genes.</title>
        <authorList>
            <consortium name="DOE Joint Genome Institute"/>
            <person name="Steindorff A.S."/>
            <person name="Carver A."/>
            <person name="Calhoun S."/>
            <person name="Stillman K."/>
            <person name="Liu H."/>
            <person name="Lipzen A."/>
            <person name="Pangilinan J."/>
            <person name="Labutti K."/>
            <person name="Bruns T.D."/>
            <person name="Grigoriev I.V."/>
        </authorList>
    </citation>
    <scope>NUCLEOTIDE SEQUENCE [LARGE SCALE GENOMIC DNA]</scope>
    <source>
        <strain evidence="2 3">CBS 144469</strain>
    </source>
</reference>
<name>A0A8H6LWD2_9AGAR</name>